<reference evidence="2 3" key="1">
    <citation type="journal article" date="2012" name="BMC Genomics">
        <title>Comparative genomic analysis of human infective Trypanosoma cruzi lineages with the bat-restricted subspecies T. cruzi marinkellei.</title>
        <authorList>
            <person name="Franzen O."/>
            <person name="Talavera-Lopez C."/>
            <person name="Ochaya S."/>
            <person name="Butler C.E."/>
            <person name="Messenger L.A."/>
            <person name="Lewis M.D."/>
            <person name="Llewellyn M.S."/>
            <person name="Marinkelle C.J."/>
            <person name="Tyler K.M."/>
            <person name="Miles M.A."/>
            <person name="Andersson B."/>
        </authorList>
    </citation>
    <scope>NUCLEOTIDE SEQUENCE [LARGE SCALE GENOMIC DNA]</scope>
    <source>
        <strain evidence="2 3">B7</strain>
    </source>
</reference>
<evidence type="ECO:0000313" key="2">
    <source>
        <dbReference type="EMBL" id="EKF36784.1"/>
    </source>
</evidence>
<organism evidence="2 3">
    <name type="scientific">Trypanosoma cruzi marinkellei</name>
    <dbReference type="NCBI Taxonomy" id="85056"/>
    <lineage>
        <taxon>Eukaryota</taxon>
        <taxon>Discoba</taxon>
        <taxon>Euglenozoa</taxon>
        <taxon>Kinetoplastea</taxon>
        <taxon>Metakinetoplastina</taxon>
        <taxon>Trypanosomatida</taxon>
        <taxon>Trypanosomatidae</taxon>
        <taxon>Trypanosoma</taxon>
        <taxon>Schizotrypanum</taxon>
    </lineage>
</organism>
<gene>
    <name evidence="2" type="ORF">MOQ_002268</name>
</gene>
<feature type="region of interest" description="Disordered" evidence="1">
    <location>
        <begin position="260"/>
        <end position="333"/>
    </location>
</feature>
<sequence length="411" mass="44643">MLHGANEEMGARPSNSYPLLNPKLVTHREEILGASESGPLPAPSPATPSLKKTANPAQKPSGKKTSTHVVSAQKMERSSSRNVSVGSASHANLLRPNSLARPYGHTHSVVKDSTDKIIPPDARRERPKKMERGRSLGSSSLRFSSSIPMRGFNGFHGGTGRTIPRRSMSHGRQESGRSTSGKLMGSPSPPRISSAREANKFPTPSSARRRKSTDSGKSGIFCRSKNSENTYVLQVVEKLGNARVAYDHVPRCAQEIPARYRQQLSQPPPPLTSDNSPSLRSSDLRRRSSPCRTRSNTPTVMKSGVPRHSPSNGGESRNQVIRNEHGGVDTQRASEVLNRNSSLIRAASPPGSRDVLAQGKKTNSVGAMSLPSQNKGRNLVPKTKEKAKQRKSVIGIERMLLFDTEPPRLFA</sequence>
<dbReference type="AlphaFoldDB" id="K2NGB5"/>
<protein>
    <submittedName>
        <fullName evidence="2">Uncharacterized protein</fullName>
    </submittedName>
</protein>
<evidence type="ECO:0000256" key="1">
    <source>
        <dbReference type="SAM" id="MobiDB-lite"/>
    </source>
</evidence>
<feature type="compositionally biased region" description="Polar residues" evidence="1">
    <location>
        <begin position="291"/>
        <end position="300"/>
    </location>
</feature>
<keyword evidence="3" id="KW-1185">Reference proteome</keyword>
<feature type="region of interest" description="Disordered" evidence="1">
    <location>
        <begin position="1"/>
        <end position="223"/>
    </location>
</feature>
<evidence type="ECO:0000313" key="3">
    <source>
        <dbReference type="Proteomes" id="UP000007350"/>
    </source>
</evidence>
<feature type="compositionally biased region" description="Low complexity" evidence="1">
    <location>
        <begin position="80"/>
        <end position="89"/>
    </location>
</feature>
<feature type="compositionally biased region" description="Low complexity" evidence="1">
    <location>
        <begin position="135"/>
        <end position="146"/>
    </location>
</feature>
<accession>K2NGB5</accession>
<feature type="compositionally biased region" description="Polar residues" evidence="1">
    <location>
        <begin position="365"/>
        <end position="376"/>
    </location>
</feature>
<comment type="caution">
    <text evidence="2">The sequence shown here is derived from an EMBL/GenBank/DDBJ whole genome shotgun (WGS) entry which is preliminary data.</text>
</comment>
<feature type="compositionally biased region" description="Polar residues" evidence="1">
    <location>
        <begin position="309"/>
        <end position="321"/>
    </location>
</feature>
<dbReference type="EMBL" id="AHKC01008859">
    <property type="protein sequence ID" value="EKF36784.1"/>
    <property type="molecule type" value="Genomic_DNA"/>
</dbReference>
<proteinExistence type="predicted"/>
<dbReference type="OrthoDB" id="252431at2759"/>
<feature type="compositionally biased region" description="Basic and acidic residues" evidence="1">
    <location>
        <begin position="1"/>
        <end position="10"/>
    </location>
</feature>
<dbReference type="Proteomes" id="UP000007350">
    <property type="component" value="Unassembled WGS sequence"/>
</dbReference>
<feature type="compositionally biased region" description="Basic and acidic residues" evidence="1">
    <location>
        <begin position="121"/>
        <end position="134"/>
    </location>
</feature>
<feature type="region of interest" description="Disordered" evidence="1">
    <location>
        <begin position="365"/>
        <end position="386"/>
    </location>
</feature>
<name>K2NGB5_TRYCR</name>